<dbReference type="AlphaFoldDB" id="A0A7Y0R159"/>
<dbReference type="EMBL" id="JABCMA010000035">
    <property type="protein sequence ID" value="NMR76101.1"/>
    <property type="molecule type" value="Genomic_DNA"/>
</dbReference>
<dbReference type="RefSeq" id="WP_169629050.1">
    <property type="nucleotide sequence ID" value="NZ_JABCMA010000035.1"/>
</dbReference>
<name>A0A7Y0R159_VIBAL</name>
<evidence type="ECO:0000313" key="2">
    <source>
        <dbReference type="EMBL" id="NMR76101.1"/>
    </source>
</evidence>
<proteinExistence type="predicted"/>
<feature type="transmembrane region" description="Helical" evidence="1">
    <location>
        <begin position="214"/>
        <end position="233"/>
    </location>
</feature>
<gene>
    <name evidence="2" type="ORF">HKB35_21045</name>
</gene>
<protein>
    <submittedName>
        <fullName evidence="2">Uncharacterized protein</fullName>
    </submittedName>
</protein>
<keyword evidence="1" id="KW-0812">Transmembrane</keyword>
<comment type="caution">
    <text evidence="2">The sequence shown here is derived from an EMBL/GenBank/DDBJ whole genome shotgun (WGS) entry which is preliminary data.</text>
</comment>
<keyword evidence="1" id="KW-0472">Membrane</keyword>
<organism evidence="2 3">
    <name type="scientific">Vibrio alginolyticus</name>
    <dbReference type="NCBI Taxonomy" id="663"/>
    <lineage>
        <taxon>Bacteria</taxon>
        <taxon>Pseudomonadati</taxon>
        <taxon>Pseudomonadota</taxon>
        <taxon>Gammaproteobacteria</taxon>
        <taxon>Vibrionales</taxon>
        <taxon>Vibrionaceae</taxon>
        <taxon>Vibrio</taxon>
    </lineage>
</organism>
<sequence>MGDVIEVVEGGVENTGVTTFDDAQLDLYFKIHQKVNQKSEEISKSYKNNILVEFSDIEELHEKIVQSIRSAKPPKGSIIMRVMVSHHEGEAERFKSFEDFKNHNITSPNPTSEIALMYQFSIHDPESGEIESYKVAANVKSRVGELHQIEQEAPAFISSAIISNMVTTTARIKVEYSDYVKARHFVAMFDEWIKGCDESKELKFIAPLKRVSHLISRFGHLVIIALLGLFVSQSIDIGSMQSDELVQFIVLYGSVFFVISSLSELCFRKLEHAIDSYLALSYLKINKGDGKLIKSFKDRNKKSILWSILGAIGGLCMGLASSAAYDFIKLVIEKS</sequence>
<reference evidence="2 3" key="1">
    <citation type="submission" date="2020-04" db="EMBL/GenBank/DDBJ databases">
        <title>Whole-genome sequencing of Vibrio spp. from China reveals different genetic environments of blaCTX-M-14 among diverse lineages.</title>
        <authorList>
            <person name="Zheng Z."/>
            <person name="Ye L."/>
            <person name="Chen S."/>
        </authorList>
    </citation>
    <scope>NUCLEOTIDE SEQUENCE [LARGE SCALE GENOMIC DNA]</scope>
    <source>
        <strain evidence="2 3">Vb1636</strain>
    </source>
</reference>
<feature type="transmembrane region" description="Helical" evidence="1">
    <location>
        <begin position="304"/>
        <end position="325"/>
    </location>
</feature>
<dbReference type="Proteomes" id="UP000565155">
    <property type="component" value="Unassembled WGS sequence"/>
</dbReference>
<keyword evidence="1" id="KW-1133">Transmembrane helix</keyword>
<feature type="transmembrane region" description="Helical" evidence="1">
    <location>
        <begin position="245"/>
        <end position="267"/>
    </location>
</feature>
<accession>A0A7Y0R159</accession>
<evidence type="ECO:0000256" key="1">
    <source>
        <dbReference type="SAM" id="Phobius"/>
    </source>
</evidence>
<evidence type="ECO:0000313" key="3">
    <source>
        <dbReference type="Proteomes" id="UP000565155"/>
    </source>
</evidence>